<evidence type="ECO:0000313" key="2">
    <source>
        <dbReference type="EMBL" id="AYL98657.1"/>
    </source>
</evidence>
<dbReference type="PANTHER" id="PTHR42685:SF22">
    <property type="entry name" value="CONDITIONED MEDIUM FACTOR RECEPTOR 1"/>
    <property type="match status" value="1"/>
</dbReference>
<dbReference type="KEGG" id="muh:HYN43_026785"/>
<dbReference type="OrthoDB" id="1142316at2"/>
<dbReference type="InterPro" id="IPR050407">
    <property type="entry name" value="Geranylgeranyl_reductase"/>
</dbReference>
<gene>
    <name evidence="2" type="ORF">HYN43_026785</name>
</gene>
<dbReference type="EMBL" id="CP032869">
    <property type="protein sequence ID" value="AYL98657.1"/>
    <property type="molecule type" value="Genomic_DNA"/>
</dbReference>
<dbReference type="SUPFAM" id="SSF51905">
    <property type="entry name" value="FAD/NAD(P)-binding domain"/>
    <property type="match status" value="1"/>
</dbReference>
<evidence type="ECO:0000313" key="3">
    <source>
        <dbReference type="Proteomes" id="UP000270046"/>
    </source>
</evidence>
<dbReference type="GO" id="GO:0071949">
    <property type="term" value="F:FAD binding"/>
    <property type="evidence" value="ECO:0007669"/>
    <property type="project" value="InterPro"/>
</dbReference>
<keyword evidence="3" id="KW-1185">Reference proteome</keyword>
<reference evidence="2 3" key="1">
    <citation type="submission" date="2018-10" db="EMBL/GenBank/DDBJ databases">
        <title>Genome sequencing of Mucilaginibacter sp. HYN0043.</title>
        <authorList>
            <person name="Kim M."/>
            <person name="Yi H."/>
        </authorList>
    </citation>
    <scope>NUCLEOTIDE SEQUENCE [LARGE SCALE GENOMIC DNA]</scope>
    <source>
        <strain evidence="2 3">HYN0043</strain>
    </source>
</reference>
<evidence type="ECO:0000259" key="1">
    <source>
        <dbReference type="Pfam" id="PF01494"/>
    </source>
</evidence>
<feature type="domain" description="FAD-binding" evidence="1">
    <location>
        <begin position="2"/>
        <end position="303"/>
    </location>
</feature>
<dbReference type="PANTHER" id="PTHR42685">
    <property type="entry name" value="GERANYLGERANYL DIPHOSPHATE REDUCTASE"/>
    <property type="match status" value="1"/>
</dbReference>
<dbReference type="Proteomes" id="UP000270046">
    <property type="component" value="Chromosome"/>
</dbReference>
<proteinExistence type="predicted"/>
<name>A0A494VSR4_9SPHI</name>
<dbReference type="AlphaFoldDB" id="A0A494VSR4"/>
<organism evidence="2 3">
    <name type="scientific">Mucilaginibacter celer</name>
    <dbReference type="NCBI Taxonomy" id="2305508"/>
    <lineage>
        <taxon>Bacteria</taxon>
        <taxon>Pseudomonadati</taxon>
        <taxon>Bacteroidota</taxon>
        <taxon>Sphingobacteriia</taxon>
        <taxon>Sphingobacteriales</taxon>
        <taxon>Sphingobacteriaceae</taxon>
        <taxon>Mucilaginibacter</taxon>
    </lineage>
</organism>
<dbReference type="InterPro" id="IPR036188">
    <property type="entry name" value="FAD/NAD-bd_sf"/>
</dbReference>
<dbReference type="Pfam" id="PF01494">
    <property type="entry name" value="FAD_binding_3"/>
    <property type="match status" value="1"/>
</dbReference>
<accession>A0A494VSR4</accession>
<sequence>MTDVIIVGGGLAGLFNAILLNRAGLKVTVVERKSYPMHRVCGEYISNEVIPFLSSLDINLDELNVARINRLEVTAASGIKLSQKLDLGGFGLSRFSFDNFLYQKALAEGVNILVNTRAEDISFVDNHFEVLTPGSAFTAPLVIGSFGKRSNLDQKLKRPFFYKRSPYLAVKFHLRMDFPTDLIQLNNYKDGYCGVSKTDGDRYCMCYMAHRDDLRKYGTLQALEENVIRKNPYLDEIFRNAEFLLDKPEVINEISFEKKAPVDNHILMSGDTAGMIAPLCGNGMTMAIHSAKILSEKIITHYKPGSFNADKRLALEQDYTYTWNKQFAQRLWVGRQLQRLFGNDNMTALALNTLKRLPSVAQYLISKTHGQPFA</sequence>
<dbReference type="RefSeq" id="WP_119406929.1">
    <property type="nucleotide sequence ID" value="NZ_CP032869.1"/>
</dbReference>
<dbReference type="InterPro" id="IPR002938">
    <property type="entry name" value="FAD-bd"/>
</dbReference>
<dbReference type="PRINTS" id="PR00420">
    <property type="entry name" value="RNGMNOXGNASE"/>
</dbReference>
<protein>
    <submittedName>
        <fullName evidence="2">FAD-binding protein</fullName>
    </submittedName>
</protein>
<dbReference type="Gene3D" id="3.50.50.60">
    <property type="entry name" value="FAD/NAD(P)-binding domain"/>
    <property type="match status" value="1"/>
</dbReference>